<accession>A0A8H4PB28</accession>
<evidence type="ECO:0000313" key="3">
    <source>
        <dbReference type="Proteomes" id="UP000554235"/>
    </source>
</evidence>
<dbReference type="GO" id="GO:0016740">
    <property type="term" value="F:transferase activity"/>
    <property type="evidence" value="ECO:0007669"/>
    <property type="project" value="UniProtKB-KW"/>
</dbReference>
<dbReference type="PANTHER" id="PTHR21310">
    <property type="entry name" value="AMINOGLYCOSIDE PHOSPHOTRANSFERASE-RELATED-RELATED"/>
    <property type="match status" value="1"/>
</dbReference>
<gene>
    <name evidence="2" type="ORF">FALBO_4101</name>
</gene>
<keyword evidence="2" id="KW-0808">Transferase</keyword>
<sequence>MIDHIAQDRLQKERDRFIGTINETNILRLASWYQNSNNNDCYFFKPPRYGRFNVSYFVAFLNDDGGERGGYDAVERPPIESMAMRQWFNVWALGSLVSQKSAIPVPEIIAYSPEGGNFGISSFIILEYIEGMPLSDVRIAGLPAQKRNDLYRSLAEIYIELRTLTFDKIGSLAFNEEGEVEVAYGPVSAAFNTQEMEGLHPSRIRDPRAPQGTFQSSLAYISTLLKMMWNVLHKSPVVTQDEIDAEQTFYYLNRFHEFVRDEWFDEDLSSAPFVLSHCDFTTRNIIVDDDMDIIAVLGWEWSHVVPRQFLYPPIWLVTDSLDPLTTRQFYDYHVEEVKKMCTILRASELEQFETTYLWDEWEEAHENGRLLVAPALERLDLDTMFYFGFRYCDNFQVPTDLVEKFMAQDPARRQLVAKKVRQGQAHDAECMRLRLGEYSASVNLE</sequence>
<name>A0A8H4PB28_9HYPO</name>
<protein>
    <submittedName>
        <fullName evidence="2">Phosphotransferase enzyme family</fullName>
    </submittedName>
</protein>
<organism evidence="2 3">
    <name type="scientific">Fusarium albosuccineum</name>
    <dbReference type="NCBI Taxonomy" id="1237068"/>
    <lineage>
        <taxon>Eukaryota</taxon>
        <taxon>Fungi</taxon>
        <taxon>Dikarya</taxon>
        <taxon>Ascomycota</taxon>
        <taxon>Pezizomycotina</taxon>
        <taxon>Sordariomycetes</taxon>
        <taxon>Hypocreomycetidae</taxon>
        <taxon>Hypocreales</taxon>
        <taxon>Nectriaceae</taxon>
        <taxon>Fusarium</taxon>
        <taxon>Fusarium decemcellulare species complex</taxon>
    </lineage>
</organism>
<proteinExistence type="predicted"/>
<dbReference type="Gene3D" id="3.90.1200.10">
    <property type="match status" value="1"/>
</dbReference>
<dbReference type="SUPFAM" id="SSF56112">
    <property type="entry name" value="Protein kinase-like (PK-like)"/>
    <property type="match status" value="1"/>
</dbReference>
<reference evidence="2 3" key="1">
    <citation type="submission" date="2020-01" db="EMBL/GenBank/DDBJ databases">
        <title>Identification and distribution of gene clusters putatively required for synthesis of sphingolipid metabolism inhibitors in phylogenetically diverse species of the filamentous fungus Fusarium.</title>
        <authorList>
            <person name="Kim H.-S."/>
            <person name="Busman M."/>
            <person name="Brown D.W."/>
            <person name="Divon H."/>
            <person name="Uhlig S."/>
            <person name="Proctor R.H."/>
        </authorList>
    </citation>
    <scope>NUCLEOTIDE SEQUENCE [LARGE SCALE GENOMIC DNA]</scope>
    <source>
        <strain evidence="2 3">NRRL 20459</strain>
    </source>
</reference>
<dbReference type="Proteomes" id="UP000554235">
    <property type="component" value="Unassembled WGS sequence"/>
</dbReference>
<comment type="caution">
    <text evidence="2">The sequence shown here is derived from an EMBL/GenBank/DDBJ whole genome shotgun (WGS) entry which is preliminary data.</text>
</comment>
<dbReference type="InterPro" id="IPR002575">
    <property type="entry name" value="Aminoglycoside_PTrfase"/>
</dbReference>
<dbReference type="OrthoDB" id="10003767at2759"/>
<dbReference type="InterPro" id="IPR051678">
    <property type="entry name" value="AGP_Transferase"/>
</dbReference>
<dbReference type="AlphaFoldDB" id="A0A8H4PB28"/>
<dbReference type="EMBL" id="JAADYS010000533">
    <property type="protein sequence ID" value="KAF4469004.1"/>
    <property type="molecule type" value="Genomic_DNA"/>
</dbReference>
<feature type="domain" description="Aminoglycoside phosphotransferase" evidence="1">
    <location>
        <begin position="101"/>
        <end position="303"/>
    </location>
</feature>
<evidence type="ECO:0000259" key="1">
    <source>
        <dbReference type="Pfam" id="PF01636"/>
    </source>
</evidence>
<evidence type="ECO:0000313" key="2">
    <source>
        <dbReference type="EMBL" id="KAF4469004.1"/>
    </source>
</evidence>
<dbReference type="InterPro" id="IPR011009">
    <property type="entry name" value="Kinase-like_dom_sf"/>
</dbReference>
<dbReference type="PANTHER" id="PTHR21310:SF37">
    <property type="entry name" value="AMINOGLYCOSIDE PHOSPHOTRANSFERASE DOMAIN-CONTAINING PROTEIN"/>
    <property type="match status" value="1"/>
</dbReference>
<dbReference type="Pfam" id="PF01636">
    <property type="entry name" value="APH"/>
    <property type="match status" value="1"/>
</dbReference>
<keyword evidence="3" id="KW-1185">Reference proteome</keyword>